<dbReference type="EMBL" id="LVXG01000067">
    <property type="protein sequence ID" value="OQP40972.1"/>
    <property type="molecule type" value="Genomic_DNA"/>
</dbReference>
<keyword evidence="3" id="KW-0731">Sigma factor</keyword>
<dbReference type="GO" id="GO:0003677">
    <property type="term" value="F:DNA binding"/>
    <property type="evidence" value="ECO:0007669"/>
    <property type="project" value="InterPro"/>
</dbReference>
<dbReference type="SUPFAM" id="SSF88659">
    <property type="entry name" value="Sigma3 and sigma4 domains of RNA polymerase sigma factors"/>
    <property type="match status" value="1"/>
</dbReference>
<gene>
    <name evidence="7" type="ORF">A4H97_15320</name>
</gene>
<evidence type="ECO:0000259" key="5">
    <source>
        <dbReference type="Pfam" id="PF04542"/>
    </source>
</evidence>
<keyword evidence="2" id="KW-0805">Transcription regulation</keyword>
<evidence type="ECO:0000256" key="1">
    <source>
        <dbReference type="ARBA" id="ARBA00010641"/>
    </source>
</evidence>
<dbReference type="GO" id="GO:0006352">
    <property type="term" value="P:DNA-templated transcription initiation"/>
    <property type="evidence" value="ECO:0007669"/>
    <property type="project" value="InterPro"/>
</dbReference>
<keyword evidence="4" id="KW-0804">Transcription</keyword>
<dbReference type="InterPro" id="IPR039425">
    <property type="entry name" value="RNA_pol_sigma-70-like"/>
</dbReference>
<dbReference type="InterPro" id="IPR013324">
    <property type="entry name" value="RNA_pol_sigma_r3/r4-like"/>
</dbReference>
<feature type="domain" description="RNA polymerase sigma factor 70 region 4 type 2" evidence="6">
    <location>
        <begin position="165"/>
        <end position="211"/>
    </location>
</feature>
<dbReference type="Gene3D" id="1.10.1740.10">
    <property type="match status" value="1"/>
</dbReference>
<dbReference type="STRING" id="354355.SAMN05660816_03986"/>
<dbReference type="NCBIfam" id="TIGR02937">
    <property type="entry name" value="sigma70-ECF"/>
    <property type="match status" value="1"/>
</dbReference>
<dbReference type="GO" id="GO:0016987">
    <property type="term" value="F:sigma factor activity"/>
    <property type="evidence" value="ECO:0007669"/>
    <property type="project" value="UniProtKB-KW"/>
</dbReference>
<name>A0A1V9E4E7_9BACT</name>
<evidence type="ECO:0008006" key="9">
    <source>
        <dbReference type="Google" id="ProtNLM"/>
    </source>
</evidence>
<sequence length="239" mass="28685">MFFLVFILYFMTRQKSKKVQKEPINRHSFIKPIIVVDLCSGHRSHNFYIRTMMIRNFNDEAVFEVLYKKYWDLLLRFAKKYINDKQTCKEVVQELFITLHVKRDQLTINVSLSSYLYRSLRNKIINHLRNESVYKKHIAIAGKKYSIISVGNEAEYWMDMIDLQREISCCLRKMPDKYRDVYVLAMQKDKTVKTTAALLQRSVPTVERQLRIAIRLMQEYLNKHKAYLQFLIPIICQLL</sequence>
<dbReference type="Gene3D" id="1.10.10.10">
    <property type="entry name" value="Winged helix-like DNA-binding domain superfamily/Winged helix DNA-binding domain"/>
    <property type="match status" value="1"/>
</dbReference>
<dbReference type="PANTHER" id="PTHR43133:SF46">
    <property type="entry name" value="RNA POLYMERASE SIGMA-70 FACTOR ECF SUBFAMILY"/>
    <property type="match status" value="1"/>
</dbReference>
<dbReference type="InterPro" id="IPR013249">
    <property type="entry name" value="RNA_pol_sigma70_r4_t2"/>
</dbReference>
<dbReference type="PANTHER" id="PTHR43133">
    <property type="entry name" value="RNA POLYMERASE ECF-TYPE SIGMA FACTO"/>
    <property type="match status" value="1"/>
</dbReference>
<dbReference type="InterPro" id="IPR013325">
    <property type="entry name" value="RNA_pol_sigma_r2"/>
</dbReference>
<dbReference type="Pfam" id="PF08281">
    <property type="entry name" value="Sigma70_r4_2"/>
    <property type="match status" value="1"/>
</dbReference>
<comment type="caution">
    <text evidence="7">The sequence shown here is derived from an EMBL/GenBank/DDBJ whole genome shotgun (WGS) entry which is preliminary data.</text>
</comment>
<accession>A0A1V9E4E7</accession>
<keyword evidence="8" id="KW-1185">Reference proteome</keyword>
<evidence type="ECO:0000256" key="3">
    <source>
        <dbReference type="ARBA" id="ARBA00023082"/>
    </source>
</evidence>
<protein>
    <recommendedName>
        <fullName evidence="9">RNA polymerase sigma-70 region 2 domain-containing protein</fullName>
    </recommendedName>
</protein>
<dbReference type="InterPro" id="IPR014284">
    <property type="entry name" value="RNA_pol_sigma-70_dom"/>
</dbReference>
<evidence type="ECO:0000313" key="8">
    <source>
        <dbReference type="Proteomes" id="UP000192610"/>
    </source>
</evidence>
<dbReference type="SUPFAM" id="SSF88946">
    <property type="entry name" value="Sigma2 domain of RNA polymerase sigma factors"/>
    <property type="match status" value="1"/>
</dbReference>
<evidence type="ECO:0000259" key="6">
    <source>
        <dbReference type="Pfam" id="PF08281"/>
    </source>
</evidence>
<dbReference type="Proteomes" id="UP000192610">
    <property type="component" value="Unassembled WGS sequence"/>
</dbReference>
<dbReference type="OrthoDB" id="680553at2"/>
<organism evidence="7 8">
    <name type="scientific">Niastella yeongjuensis</name>
    <dbReference type="NCBI Taxonomy" id="354355"/>
    <lineage>
        <taxon>Bacteria</taxon>
        <taxon>Pseudomonadati</taxon>
        <taxon>Bacteroidota</taxon>
        <taxon>Chitinophagia</taxon>
        <taxon>Chitinophagales</taxon>
        <taxon>Chitinophagaceae</taxon>
        <taxon>Niastella</taxon>
    </lineage>
</organism>
<comment type="similarity">
    <text evidence="1">Belongs to the sigma-70 factor family. ECF subfamily.</text>
</comment>
<proteinExistence type="inferred from homology"/>
<dbReference type="Pfam" id="PF04542">
    <property type="entry name" value="Sigma70_r2"/>
    <property type="match status" value="1"/>
</dbReference>
<feature type="domain" description="RNA polymerase sigma-70 region 2" evidence="5">
    <location>
        <begin position="66"/>
        <end position="131"/>
    </location>
</feature>
<dbReference type="InterPro" id="IPR036388">
    <property type="entry name" value="WH-like_DNA-bd_sf"/>
</dbReference>
<evidence type="ECO:0000256" key="4">
    <source>
        <dbReference type="ARBA" id="ARBA00023163"/>
    </source>
</evidence>
<reference evidence="8" key="1">
    <citation type="submission" date="2016-04" db="EMBL/GenBank/DDBJ databases">
        <authorList>
            <person name="Chen L."/>
            <person name="Zhuang W."/>
            <person name="Wang G."/>
        </authorList>
    </citation>
    <scope>NUCLEOTIDE SEQUENCE [LARGE SCALE GENOMIC DNA]</scope>
    <source>
        <strain evidence="8">17621</strain>
    </source>
</reference>
<dbReference type="InterPro" id="IPR007627">
    <property type="entry name" value="RNA_pol_sigma70_r2"/>
</dbReference>
<evidence type="ECO:0000256" key="2">
    <source>
        <dbReference type="ARBA" id="ARBA00023015"/>
    </source>
</evidence>
<dbReference type="AlphaFoldDB" id="A0A1V9E4E7"/>
<evidence type="ECO:0000313" key="7">
    <source>
        <dbReference type="EMBL" id="OQP40972.1"/>
    </source>
</evidence>